<dbReference type="EC" id="3.1.1.103" evidence="4"/>
<evidence type="ECO:0000313" key="4">
    <source>
        <dbReference type="EMBL" id="MDQ7936948.1"/>
    </source>
</evidence>
<feature type="domain" description="GW" evidence="3">
    <location>
        <begin position="147"/>
        <end position="192"/>
    </location>
</feature>
<dbReference type="Gene3D" id="2.30.30.170">
    <property type="match status" value="1"/>
</dbReference>
<dbReference type="PANTHER" id="PTHR46825">
    <property type="entry name" value="D-ALANYL-D-ALANINE-CARBOXYPEPTIDASE/ENDOPEPTIDASE AMPH"/>
    <property type="match status" value="1"/>
</dbReference>
<evidence type="ECO:0000256" key="1">
    <source>
        <dbReference type="ARBA" id="ARBA00022729"/>
    </source>
</evidence>
<dbReference type="Proteomes" id="UP001227831">
    <property type="component" value="Unassembled WGS sequence"/>
</dbReference>
<dbReference type="InterPro" id="IPR012338">
    <property type="entry name" value="Beta-lactam/transpept-like"/>
</dbReference>
<organism evidence="4 5">
    <name type="scientific">Lactiplantibacillus brownii</name>
    <dbReference type="NCBI Taxonomy" id="3069269"/>
    <lineage>
        <taxon>Bacteria</taxon>
        <taxon>Bacillati</taxon>
        <taxon>Bacillota</taxon>
        <taxon>Bacilli</taxon>
        <taxon>Lactobacillales</taxon>
        <taxon>Lactobacillaceae</taxon>
        <taxon>Lactiplantibacillus</taxon>
    </lineage>
</organism>
<dbReference type="PANTHER" id="PTHR46825:SF9">
    <property type="entry name" value="BETA-LACTAMASE-RELATED DOMAIN-CONTAINING PROTEIN"/>
    <property type="match status" value="1"/>
</dbReference>
<dbReference type="Pfam" id="PF00144">
    <property type="entry name" value="Beta-lactamase"/>
    <property type="match status" value="1"/>
</dbReference>
<dbReference type="InterPro" id="IPR001466">
    <property type="entry name" value="Beta-lactam-related"/>
</dbReference>
<dbReference type="SUPFAM" id="SSF56601">
    <property type="entry name" value="beta-lactamase/transpeptidase-like"/>
    <property type="match status" value="1"/>
</dbReference>
<keyword evidence="1" id="KW-0732">Signal</keyword>
<dbReference type="InterPro" id="IPR025987">
    <property type="entry name" value="GW_dom"/>
</dbReference>
<protein>
    <submittedName>
        <fullName evidence="4">Serine hydrolase domain-containing protein</fullName>
        <ecNumber evidence="4">3.1.1.103</ecNumber>
    </submittedName>
</protein>
<gene>
    <name evidence="4" type="ORF">RA086_04735</name>
</gene>
<keyword evidence="5" id="KW-1185">Reference proteome</keyword>
<name>A0ABU1A919_9LACO</name>
<evidence type="ECO:0000313" key="5">
    <source>
        <dbReference type="Proteomes" id="UP001227831"/>
    </source>
</evidence>
<dbReference type="EMBL" id="JAVCWF010000001">
    <property type="protein sequence ID" value="MDQ7936948.1"/>
    <property type="molecule type" value="Genomic_DNA"/>
</dbReference>
<dbReference type="InterPro" id="IPR038200">
    <property type="entry name" value="GW_dom_sf"/>
</dbReference>
<proteinExistence type="predicted"/>
<accession>A0ABU1A919</accession>
<feature type="domain" description="Beta-lactamase-related" evidence="2">
    <location>
        <begin position="209"/>
        <end position="462"/>
    </location>
</feature>
<dbReference type="GO" id="GO:0016787">
    <property type="term" value="F:hydrolase activity"/>
    <property type="evidence" value="ECO:0007669"/>
    <property type="project" value="UniProtKB-KW"/>
</dbReference>
<dbReference type="RefSeq" id="WP_308702733.1">
    <property type="nucleotide sequence ID" value="NZ_JAVCWF010000001.1"/>
</dbReference>
<comment type="caution">
    <text evidence="4">The sequence shown here is derived from an EMBL/GenBank/DDBJ whole genome shotgun (WGS) entry which is preliminary data.</text>
</comment>
<evidence type="ECO:0000259" key="2">
    <source>
        <dbReference type="Pfam" id="PF00144"/>
    </source>
</evidence>
<dbReference type="InterPro" id="IPR050491">
    <property type="entry name" value="AmpC-like"/>
</dbReference>
<sequence length="515" mass="57264">MCLKHSWLGIISLLLGLWWGPVSCHDDLATMVYVTIPTPTVTTTAESPNSGKVVHHQTTQIPAGQLYIGARHADYLKTRYLPLTSLSGQRLGWVARRDVHVVTTVPAKKKLPVWDKQTLNGRLQTKEKPRRVTVTAGGPIGTAQARTSWTTTTKRLASADFQVIQRIQTPLGRYYLLQHNQHDYGWVAAQAFQYERVSYQTISAKTWQRIDQLVADQGVQGTLLVAQADRARPSIRSYGLADRQTHRANTAATIYPIASLQKAMTGVMIGQLIEGHQLSLQTTLAQFYPHLKGANQITIQQLLNHTSGIIMPEVAPPKQLSESAAIRWALQHLTVTDQHTWHYCSANYTLLAGVIRQLTGQSYGKNLQQRILRPTGMTQTMTWDQFDQHNVVTPYLPDGPATKMSTALLSSELGAGDIGTTVTDYYRFAAAFNQGVFLSAAMQTQLTAARTNTYAAGFYYGFDGAQHASGFDNNISNFYSRTAAGDYTVILFMNRGNHQRAKQLVNEIMTELQTR</sequence>
<keyword evidence="4" id="KW-0378">Hydrolase</keyword>
<dbReference type="SUPFAM" id="SSF82057">
    <property type="entry name" value="Prokaryotic SH3-related domain"/>
    <property type="match status" value="1"/>
</dbReference>
<reference evidence="4 5" key="1">
    <citation type="journal article" date="2023" name="Int. J. Syst. Evol. Microbiol.">
        <title>Lactiplantibacillus brownii sp. nov., a novel psychrotolerant species isolated from sauerkraut.</title>
        <authorList>
            <person name="Heng Y.C."/>
            <person name="Silvaraju S."/>
            <person name="Lee J.K.Y."/>
            <person name="Kittelmann S."/>
        </authorList>
    </citation>
    <scope>NUCLEOTIDE SEQUENCE [LARGE SCALE GENOMIC DNA]</scope>
    <source>
        <strain evidence="4 5">WILCCON 0030</strain>
    </source>
</reference>
<evidence type="ECO:0000259" key="3">
    <source>
        <dbReference type="Pfam" id="PF13457"/>
    </source>
</evidence>
<dbReference type="Gene3D" id="3.40.710.10">
    <property type="entry name" value="DD-peptidase/beta-lactamase superfamily"/>
    <property type="match status" value="1"/>
</dbReference>
<dbReference type="Pfam" id="PF13457">
    <property type="entry name" value="GW"/>
    <property type="match status" value="1"/>
</dbReference>